<accession>A0A7G2CMP9</accession>
<dbReference type="AlphaFoldDB" id="A0A7G2CMP9"/>
<sequence length="901" mass="98726">MMATRPPVDGSQYNERRETSAGVSDFFTPDSMQNHNMTYSELNCMSETILGGGVNSAGSGLTNVDTTLQWVSQVSQNMQTERQSFQRQLQGLQKHNKRYVERNVAFSNGLSGMDKALRVHAQRLLGEVSHYLSTLSGGEQSALESATAATRHHLAQLQESLQRAVPITPSSNPRAIAEAFDQMDSILSNMMATQQSISALSARSFTTIRRDSVLSERSTLSEFRSLPTQNTVLYRETQPGPDINGGNLRSGDTSLGATVNAMKSPPPSGYLGDETGPTGLLSEDRLASIASPDQAEIGQLPTVSASRLVEMVTDEVSQSERHVLDLKAAWNHIEGMRKVSYLPYREQQKPDLRKDFMQFVVLWDLMQAHELIDFAREECNFCMMEVVLKANDNGCFGGQFPFAAVYKSAAEKGRVQEEVNKEATRVVNLSIDLEVSVKRIRRTFERQQSAISADLKTNPAVKGFVAMNPSPSVNERLMQGVLYWCHVCLHLLCECFECVEELICPREESSAYINKDNFLLIQNRLADWGNIVEEIERLVSQCRAGLQYIHHAASQTRQRANSTKPEDQNAADEDGEEEEEAQESESYSFFRFEGNGLRPIVFSIYAQYIVATKSFPKILDTPKNRSSSPRVSTVGAGLDGGEGHYSTLADSEALLAEVIAEMDTVLKKCSVLDTYCGILQRHVETILGSQRRGISEEDGKGEDVFVSVSQDNDTNNNSNTSAPPEGTTNNGSLTGSKEGGTELTSSMPNTANHSSNGGAISEAEARKMLELFANEPNDTRRASISDSNMRIQYGEESYLHPHQLLNAALKESCKMTQADPPPASEEGDGRSASNGASFLGGSLNRKGSAVDLMSPLKIKSASPMTHTSTTSSSPTATERSGSNATKKTPQLGLLNTRRSFS</sequence>
<protein>
    <submittedName>
        <fullName evidence="3">Uncharacterized protein</fullName>
    </submittedName>
</protein>
<dbReference type="OrthoDB" id="273165at2759"/>
<feature type="compositionally biased region" description="Low complexity" evidence="2">
    <location>
        <begin position="711"/>
        <end position="721"/>
    </location>
</feature>
<evidence type="ECO:0000313" key="3">
    <source>
        <dbReference type="EMBL" id="CAD2219542.1"/>
    </source>
</evidence>
<evidence type="ECO:0000256" key="2">
    <source>
        <dbReference type="SAM" id="MobiDB-lite"/>
    </source>
</evidence>
<feature type="compositionally biased region" description="Polar residues" evidence="2">
    <location>
        <begin position="742"/>
        <end position="757"/>
    </location>
</feature>
<organism evidence="3 4">
    <name type="scientific">Angomonas deanei</name>
    <dbReference type="NCBI Taxonomy" id="59799"/>
    <lineage>
        <taxon>Eukaryota</taxon>
        <taxon>Discoba</taxon>
        <taxon>Euglenozoa</taxon>
        <taxon>Kinetoplastea</taxon>
        <taxon>Metakinetoplastina</taxon>
        <taxon>Trypanosomatida</taxon>
        <taxon>Trypanosomatidae</taxon>
        <taxon>Strigomonadinae</taxon>
        <taxon>Angomonas</taxon>
    </lineage>
</organism>
<feature type="compositionally biased region" description="Acidic residues" evidence="2">
    <location>
        <begin position="569"/>
        <end position="583"/>
    </location>
</feature>
<gene>
    <name evidence="3" type="ORF">ADEAN_000705000</name>
</gene>
<dbReference type="VEuPathDB" id="TriTrypDB:ADEAN_000705000"/>
<feature type="region of interest" description="Disordered" evidence="2">
    <location>
        <begin position="707"/>
        <end position="757"/>
    </location>
</feature>
<feature type="region of interest" description="Disordered" evidence="2">
    <location>
        <begin position="815"/>
        <end position="901"/>
    </location>
</feature>
<feature type="compositionally biased region" description="Low complexity" evidence="2">
    <location>
        <begin position="860"/>
        <end position="877"/>
    </location>
</feature>
<keyword evidence="4" id="KW-1185">Reference proteome</keyword>
<feature type="compositionally biased region" description="Polar residues" evidence="2">
    <location>
        <begin position="726"/>
        <end position="735"/>
    </location>
</feature>
<keyword evidence="1" id="KW-0175">Coiled coil</keyword>
<evidence type="ECO:0000313" key="4">
    <source>
        <dbReference type="Proteomes" id="UP000515908"/>
    </source>
</evidence>
<feature type="region of interest" description="Disordered" evidence="2">
    <location>
        <begin position="1"/>
        <end position="27"/>
    </location>
</feature>
<evidence type="ECO:0000256" key="1">
    <source>
        <dbReference type="SAM" id="Coils"/>
    </source>
</evidence>
<reference evidence="3 4" key="1">
    <citation type="submission" date="2020-08" db="EMBL/GenBank/DDBJ databases">
        <authorList>
            <person name="Newling K."/>
            <person name="Davey J."/>
            <person name="Forrester S."/>
        </authorList>
    </citation>
    <scope>NUCLEOTIDE SEQUENCE [LARGE SCALE GENOMIC DNA]</scope>
    <source>
        <strain evidence="4">Crithidia deanei Carvalho (ATCC PRA-265)</strain>
    </source>
</reference>
<name>A0A7G2CMP9_9TRYP</name>
<proteinExistence type="predicted"/>
<dbReference type="EMBL" id="LR877158">
    <property type="protein sequence ID" value="CAD2219542.1"/>
    <property type="molecule type" value="Genomic_DNA"/>
</dbReference>
<dbReference type="Proteomes" id="UP000515908">
    <property type="component" value="Chromosome 14"/>
</dbReference>
<feature type="region of interest" description="Disordered" evidence="2">
    <location>
        <begin position="555"/>
        <end position="585"/>
    </location>
</feature>
<feature type="compositionally biased region" description="Polar residues" evidence="2">
    <location>
        <begin position="878"/>
        <end position="888"/>
    </location>
</feature>
<feature type="coiled-coil region" evidence="1">
    <location>
        <begin position="75"/>
        <end position="102"/>
    </location>
</feature>